<feature type="coiled-coil region" evidence="1">
    <location>
        <begin position="51"/>
        <end position="78"/>
    </location>
</feature>
<gene>
    <name evidence="2" type="ORF">PPRIM_AZ9-3.1.T0380295</name>
</gene>
<evidence type="ECO:0000256" key="1">
    <source>
        <dbReference type="SAM" id="Coils"/>
    </source>
</evidence>
<organism evidence="2 3">
    <name type="scientific">Paramecium primaurelia</name>
    <dbReference type="NCBI Taxonomy" id="5886"/>
    <lineage>
        <taxon>Eukaryota</taxon>
        <taxon>Sar</taxon>
        <taxon>Alveolata</taxon>
        <taxon>Ciliophora</taxon>
        <taxon>Intramacronucleata</taxon>
        <taxon>Oligohymenophorea</taxon>
        <taxon>Peniculida</taxon>
        <taxon>Parameciidae</taxon>
        <taxon>Paramecium</taxon>
    </lineage>
</organism>
<proteinExistence type="predicted"/>
<sequence length="90" mass="10793">MQFLSYVQFEYDQQEEPRIYPPECIRVEKQVGQVSSANLTEEILDYLRINQKSFEKQCAEIEKQIKELVENIETEDEVEPIQSRKPQKRN</sequence>
<keyword evidence="1" id="KW-0175">Coiled coil</keyword>
<keyword evidence="3" id="KW-1185">Reference proteome</keyword>
<protein>
    <submittedName>
        <fullName evidence="2">Uncharacterized protein</fullName>
    </submittedName>
</protein>
<reference evidence="2" key="1">
    <citation type="submission" date="2021-01" db="EMBL/GenBank/DDBJ databases">
        <authorList>
            <consortium name="Genoscope - CEA"/>
            <person name="William W."/>
        </authorList>
    </citation>
    <scope>NUCLEOTIDE SEQUENCE</scope>
</reference>
<dbReference type="OMA" id="QEEPRIY"/>
<dbReference type="AlphaFoldDB" id="A0A8S1LJ89"/>
<dbReference type="Proteomes" id="UP000688137">
    <property type="component" value="Unassembled WGS sequence"/>
</dbReference>
<accession>A0A8S1LJ89</accession>
<comment type="caution">
    <text evidence="2">The sequence shown here is derived from an EMBL/GenBank/DDBJ whole genome shotgun (WGS) entry which is preliminary data.</text>
</comment>
<evidence type="ECO:0000313" key="2">
    <source>
        <dbReference type="EMBL" id="CAD8066152.1"/>
    </source>
</evidence>
<evidence type="ECO:0000313" key="3">
    <source>
        <dbReference type="Proteomes" id="UP000688137"/>
    </source>
</evidence>
<name>A0A8S1LJ89_PARPR</name>
<dbReference type="EMBL" id="CAJJDM010000037">
    <property type="protein sequence ID" value="CAD8066152.1"/>
    <property type="molecule type" value="Genomic_DNA"/>
</dbReference>